<proteinExistence type="predicted"/>
<keyword evidence="3" id="KW-1185">Reference proteome</keyword>
<dbReference type="KEGG" id="dcm:NIES806_00750"/>
<dbReference type="InterPro" id="IPR052715">
    <property type="entry name" value="RAYT_transposase"/>
</dbReference>
<evidence type="ECO:0000313" key="2">
    <source>
        <dbReference type="EMBL" id="BAZ83895.1"/>
    </source>
</evidence>
<protein>
    <recommendedName>
        <fullName evidence="1">Transposase IS200-like domain-containing protein</fullName>
    </recommendedName>
</protein>
<dbReference type="InterPro" id="IPR002686">
    <property type="entry name" value="Transposase_17"/>
</dbReference>
<dbReference type="Proteomes" id="UP000218702">
    <property type="component" value="Chromosome"/>
</dbReference>
<dbReference type="SUPFAM" id="SSF143422">
    <property type="entry name" value="Transposase IS200-like"/>
    <property type="match status" value="1"/>
</dbReference>
<dbReference type="AlphaFoldDB" id="A0A1Z4UXU7"/>
<dbReference type="Gene3D" id="3.30.70.1290">
    <property type="entry name" value="Transposase IS200-like"/>
    <property type="match status" value="1"/>
</dbReference>
<feature type="domain" description="Transposase IS200-like" evidence="1">
    <location>
        <begin position="1"/>
        <end position="126"/>
    </location>
</feature>
<dbReference type="GO" id="GO:0004803">
    <property type="term" value="F:transposase activity"/>
    <property type="evidence" value="ECO:0007669"/>
    <property type="project" value="InterPro"/>
</dbReference>
<organism evidence="2 3">
    <name type="scientific">Dolichospermum compactum NIES-806</name>
    <dbReference type="NCBI Taxonomy" id="1973481"/>
    <lineage>
        <taxon>Bacteria</taxon>
        <taxon>Bacillati</taxon>
        <taxon>Cyanobacteriota</taxon>
        <taxon>Cyanophyceae</taxon>
        <taxon>Nostocales</taxon>
        <taxon>Aphanizomenonaceae</taxon>
        <taxon>Dolichospermum</taxon>
        <taxon>Dolichospermum compactum</taxon>
    </lineage>
</organism>
<dbReference type="GO" id="GO:0006313">
    <property type="term" value="P:DNA transposition"/>
    <property type="evidence" value="ECO:0007669"/>
    <property type="project" value="InterPro"/>
</dbReference>
<gene>
    <name evidence="2" type="ORF">NIES806_00750</name>
</gene>
<accession>A0A1Z4UXU7</accession>
<dbReference type="PANTHER" id="PTHR36966:SF1">
    <property type="entry name" value="REP-ASSOCIATED TYROSINE TRANSPOSASE"/>
    <property type="match status" value="1"/>
</dbReference>
<dbReference type="Pfam" id="PF01797">
    <property type="entry name" value="Y1_Tnp"/>
    <property type="match status" value="1"/>
</dbReference>
<dbReference type="PANTHER" id="PTHR36966">
    <property type="entry name" value="REP-ASSOCIATED TYROSINE TRANSPOSASE"/>
    <property type="match status" value="1"/>
</dbReference>
<reference evidence="2 3" key="1">
    <citation type="submission" date="2017-06" db="EMBL/GenBank/DDBJ databases">
        <title>Genome sequencing of cyanobaciteial culture collection at National Institute for Environmental Studies (NIES).</title>
        <authorList>
            <person name="Hirose Y."/>
            <person name="Shimura Y."/>
            <person name="Fujisawa T."/>
            <person name="Nakamura Y."/>
            <person name="Kawachi M."/>
        </authorList>
    </citation>
    <scope>NUCLEOTIDE SEQUENCE [LARGE SCALE GENOMIC DNA]</scope>
    <source>
        <strain evidence="2 3">NIES-806</strain>
    </source>
</reference>
<dbReference type="SMART" id="SM01321">
    <property type="entry name" value="Y1_Tnp"/>
    <property type="match status" value="1"/>
</dbReference>
<evidence type="ECO:0000313" key="3">
    <source>
        <dbReference type="Proteomes" id="UP000218702"/>
    </source>
</evidence>
<evidence type="ECO:0000259" key="1">
    <source>
        <dbReference type="SMART" id="SM01321"/>
    </source>
</evidence>
<dbReference type="InterPro" id="IPR036515">
    <property type="entry name" value="Transposase_17_sf"/>
</dbReference>
<dbReference type="EMBL" id="AP018316">
    <property type="protein sequence ID" value="BAZ83895.1"/>
    <property type="molecule type" value="Genomic_DNA"/>
</dbReference>
<dbReference type="GO" id="GO:0043565">
    <property type="term" value="F:sequence-specific DNA binding"/>
    <property type="evidence" value="ECO:0007669"/>
    <property type="project" value="TreeGrafter"/>
</dbReference>
<sequence length="145" mass="17265">MTICVNHRRSLFGSIQAGIMYPSPAGEMVQIVWDEIPNHYQGLDIDAFVLMPNHIHGIILLEPYNSLKLGDVVHRFKSLTTTKYRHSVYEKEWPAFEKRLWQRNYYEHIIRNEKSCDRLREYIRDNPILWDVDTLHPNNPENFPT</sequence>
<name>A0A1Z4UXU7_9CYAN</name>